<dbReference type="Gene3D" id="1.10.10.60">
    <property type="entry name" value="Homeodomain-like"/>
    <property type="match status" value="2"/>
</dbReference>
<evidence type="ECO:0000256" key="6">
    <source>
        <dbReference type="ARBA" id="ARBA00023163"/>
    </source>
</evidence>
<dbReference type="CDD" id="cd00082">
    <property type="entry name" value="HisKA"/>
    <property type="match status" value="1"/>
</dbReference>
<dbReference type="InterPro" id="IPR011006">
    <property type="entry name" value="CheY-like_superfamily"/>
</dbReference>
<dbReference type="Gene3D" id="3.40.50.2300">
    <property type="match status" value="1"/>
</dbReference>
<proteinExistence type="predicted"/>
<dbReference type="PRINTS" id="PR00344">
    <property type="entry name" value="BCTRLSENSOR"/>
</dbReference>
<dbReference type="PROSITE" id="PS50109">
    <property type="entry name" value="HIS_KIN"/>
    <property type="match status" value="1"/>
</dbReference>
<dbReference type="InterPro" id="IPR003594">
    <property type="entry name" value="HATPase_dom"/>
</dbReference>
<dbReference type="Pfam" id="PF12833">
    <property type="entry name" value="HTH_18"/>
    <property type="match status" value="1"/>
</dbReference>
<evidence type="ECO:0000256" key="8">
    <source>
        <dbReference type="SAM" id="Coils"/>
    </source>
</evidence>
<accession>A0AA41YE38</accession>
<feature type="coiled-coil region" evidence="8">
    <location>
        <begin position="1"/>
        <end position="28"/>
    </location>
</feature>
<dbReference type="EMBL" id="JAPAAF010000025">
    <property type="protein sequence ID" value="MCW0483942.1"/>
    <property type="molecule type" value="Genomic_DNA"/>
</dbReference>
<dbReference type="CDD" id="cd17574">
    <property type="entry name" value="REC_OmpR"/>
    <property type="match status" value="1"/>
</dbReference>
<evidence type="ECO:0000256" key="7">
    <source>
        <dbReference type="PROSITE-ProRule" id="PRU00169"/>
    </source>
</evidence>
<dbReference type="SMART" id="SM00342">
    <property type="entry name" value="HTH_ARAC"/>
    <property type="match status" value="1"/>
</dbReference>
<feature type="domain" description="Histidine kinase" evidence="10">
    <location>
        <begin position="35"/>
        <end position="247"/>
    </location>
</feature>
<dbReference type="InterPro" id="IPR018062">
    <property type="entry name" value="HTH_AraC-typ_CS"/>
</dbReference>
<dbReference type="AlphaFoldDB" id="A0AA41YE38"/>
<dbReference type="SUPFAM" id="SSF55874">
    <property type="entry name" value="ATPase domain of HSP90 chaperone/DNA topoisomerase II/histidine kinase"/>
    <property type="match status" value="1"/>
</dbReference>
<feature type="domain" description="HTH araC/xylS-type" evidence="9">
    <location>
        <begin position="431"/>
        <end position="528"/>
    </location>
</feature>
<dbReference type="PANTHER" id="PTHR43547">
    <property type="entry name" value="TWO-COMPONENT HISTIDINE KINASE"/>
    <property type="match status" value="1"/>
</dbReference>
<name>A0AA41YE38_9BACT</name>
<dbReference type="Gene3D" id="1.10.287.130">
    <property type="match status" value="1"/>
</dbReference>
<dbReference type="PROSITE" id="PS01124">
    <property type="entry name" value="HTH_ARAC_FAMILY_2"/>
    <property type="match status" value="1"/>
</dbReference>
<evidence type="ECO:0000259" key="10">
    <source>
        <dbReference type="PROSITE" id="PS50109"/>
    </source>
</evidence>
<dbReference type="SMART" id="SM00448">
    <property type="entry name" value="REC"/>
    <property type="match status" value="1"/>
</dbReference>
<dbReference type="InterPro" id="IPR004358">
    <property type="entry name" value="Sig_transdc_His_kin-like_C"/>
</dbReference>
<keyword evidence="4" id="KW-0805">Transcription regulation</keyword>
<evidence type="ECO:0000256" key="5">
    <source>
        <dbReference type="ARBA" id="ARBA00023125"/>
    </source>
</evidence>
<keyword evidence="13" id="KW-1185">Reference proteome</keyword>
<evidence type="ECO:0000313" key="13">
    <source>
        <dbReference type="Proteomes" id="UP001163821"/>
    </source>
</evidence>
<evidence type="ECO:0000256" key="4">
    <source>
        <dbReference type="ARBA" id="ARBA00023015"/>
    </source>
</evidence>
<evidence type="ECO:0000313" key="12">
    <source>
        <dbReference type="EMBL" id="MCW0483942.1"/>
    </source>
</evidence>
<dbReference type="InterPro" id="IPR036097">
    <property type="entry name" value="HisK_dim/P_sf"/>
</dbReference>
<gene>
    <name evidence="12" type="ORF">N2K84_14455</name>
</gene>
<feature type="modified residue" description="4-aspartylphosphate" evidence="7">
    <location>
        <position position="332"/>
    </location>
</feature>
<evidence type="ECO:0000256" key="1">
    <source>
        <dbReference type="ARBA" id="ARBA00000085"/>
    </source>
</evidence>
<dbReference type="PROSITE" id="PS50110">
    <property type="entry name" value="RESPONSE_REGULATORY"/>
    <property type="match status" value="1"/>
</dbReference>
<dbReference type="GO" id="GO:0003700">
    <property type="term" value="F:DNA-binding transcription factor activity"/>
    <property type="evidence" value="ECO:0007669"/>
    <property type="project" value="InterPro"/>
</dbReference>
<dbReference type="SMART" id="SM00387">
    <property type="entry name" value="HATPase_c"/>
    <property type="match status" value="1"/>
</dbReference>
<dbReference type="SUPFAM" id="SSF52172">
    <property type="entry name" value="CheY-like"/>
    <property type="match status" value="1"/>
</dbReference>
<dbReference type="PANTHER" id="PTHR43547:SF2">
    <property type="entry name" value="HYBRID SIGNAL TRANSDUCTION HISTIDINE KINASE C"/>
    <property type="match status" value="1"/>
</dbReference>
<dbReference type="Gene3D" id="3.30.565.10">
    <property type="entry name" value="Histidine kinase-like ATPase, C-terminal domain"/>
    <property type="match status" value="1"/>
</dbReference>
<reference evidence="12" key="1">
    <citation type="submission" date="2022-10" db="EMBL/GenBank/DDBJ databases">
        <title>Gaoshiqiia sediminis gen. nov., sp. nov., isolated from coastal sediment.</title>
        <authorList>
            <person name="Yu W.X."/>
            <person name="Mu D.S."/>
            <person name="Du J.Z."/>
            <person name="Liang Y.Q."/>
        </authorList>
    </citation>
    <scope>NUCLEOTIDE SEQUENCE</scope>
    <source>
        <strain evidence="12">A06</strain>
    </source>
</reference>
<dbReference type="SUPFAM" id="SSF47384">
    <property type="entry name" value="Homodimeric domain of signal transducing histidine kinase"/>
    <property type="match status" value="1"/>
</dbReference>
<dbReference type="EC" id="2.7.13.3" evidence="2"/>
<dbReference type="PROSITE" id="PS00041">
    <property type="entry name" value="HTH_ARAC_FAMILY_1"/>
    <property type="match status" value="1"/>
</dbReference>
<dbReference type="Pfam" id="PF00512">
    <property type="entry name" value="HisKA"/>
    <property type="match status" value="1"/>
</dbReference>
<keyword evidence="3 7" id="KW-0597">Phosphoprotein</keyword>
<evidence type="ECO:0000259" key="9">
    <source>
        <dbReference type="PROSITE" id="PS01124"/>
    </source>
</evidence>
<dbReference type="InterPro" id="IPR009057">
    <property type="entry name" value="Homeodomain-like_sf"/>
</dbReference>
<dbReference type="InterPro" id="IPR018060">
    <property type="entry name" value="HTH_AraC"/>
</dbReference>
<dbReference type="SMART" id="SM00388">
    <property type="entry name" value="HisKA"/>
    <property type="match status" value="1"/>
</dbReference>
<keyword evidence="5" id="KW-0238">DNA-binding</keyword>
<evidence type="ECO:0000259" key="11">
    <source>
        <dbReference type="PROSITE" id="PS50110"/>
    </source>
</evidence>
<comment type="caution">
    <text evidence="12">The sequence shown here is derived from an EMBL/GenBank/DDBJ whole genome shotgun (WGS) entry which is preliminary data.</text>
</comment>
<keyword evidence="6" id="KW-0804">Transcription</keyword>
<dbReference type="GO" id="GO:0043565">
    <property type="term" value="F:sequence-specific DNA binding"/>
    <property type="evidence" value="ECO:0007669"/>
    <property type="project" value="InterPro"/>
</dbReference>
<feature type="domain" description="Response regulatory" evidence="11">
    <location>
        <begin position="284"/>
        <end position="399"/>
    </location>
</feature>
<organism evidence="12 13">
    <name type="scientific">Gaoshiqia sediminis</name>
    <dbReference type="NCBI Taxonomy" id="2986998"/>
    <lineage>
        <taxon>Bacteria</taxon>
        <taxon>Pseudomonadati</taxon>
        <taxon>Bacteroidota</taxon>
        <taxon>Bacteroidia</taxon>
        <taxon>Marinilabiliales</taxon>
        <taxon>Prolixibacteraceae</taxon>
        <taxon>Gaoshiqia</taxon>
    </lineage>
</organism>
<dbReference type="RefSeq" id="WP_282592534.1">
    <property type="nucleotide sequence ID" value="NZ_JAPAAF010000025.1"/>
</dbReference>
<sequence length="528" mass="60936">MKNKKNKIIAQKEKMVELSNRLHEADQAKLNFYTNVSHEFRTPLTIIMGNLETLKDQGVSQLLLRNVKRSTERLFRLVNQFIDLRKYDKGELKLAISRLDIVSFTRDILESFQELANRQNIHLSLEKSEEKIFLWLDQDKTDKILYNLLSNAIKYTDSEGSVHVSFFQKEKGLELRITDTGRGISEEDQLNIFNGFFRGKETSYLTDGHGIGLSLVKALVDIQKAEIGCTSKIGSGTSFHILFKWGNLHFNEEDIAENEEIPFLHETETLPIHEIISTNLLGEEILLVEDNPELLDFLSTLLGKYYNIKTAANGKDALMKIANNTPDLIITDLMMPRMDGIEFCKAVRERLETRFVPIIILSAKTDVSSKMEGYQINIDDYIEKPFHPSLLLTRISSVLNKRQEIRKNIDNLILIPQDKRPLQKTDKIFLEKVLDILELHYSDQDFSIDNLSSEMGMSRVTFYRKIKKISGEGPGEFIRKFRMQKAATLLRENSKTIEEVCSDVGFQSLPHFRKNFKQEFGVLPSKYR</sequence>
<protein>
    <recommendedName>
        <fullName evidence="2">histidine kinase</fullName>
        <ecNumber evidence="2">2.7.13.3</ecNumber>
    </recommendedName>
</protein>
<dbReference type="InterPro" id="IPR036890">
    <property type="entry name" value="HATPase_C_sf"/>
</dbReference>
<dbReference type="InterPro" id="IPR003661">
    <property type="entry name" value="HisK_dim/P_dom"/>
</dbReference>
<evidence type="ECO:0000256" key="2">
    <source>
        <dbReference type="ARBA" id="ARBA00012438"/>
    </source>
</evidence>
<evidence type="ECO:0000256" key="3">
    <source>
        <dbReference type="ARBA" id="ARBA00022553"/>
    </source>
</evidence>
<dbReference type="SUPFAM" id="SSF46689">
    <property type="entry name" value="Homeodomain-like"/>
    <property type="match status" value="1"/>
</dbReference>
<dbReference type="Pfam" id="PF02518">
    <property type="entry name" value="HATPase_c"/>
    <property type="match status" value="1"/>
</dbReference>
<dbReference type="Pfam" id="PF00072">
    <property type="entry name" value="Response_reg"/>
    <property type="match status" value="1"/>
</dbReference>
<dbReference type="Proteomes" id="UP001163821">
    <property type="component" value="Unassembled WGS sequence"/>
</dbReference>
<dbReference type="InterPro" id="IPR005467">
    <property type="entry name" value="His_kinase_dom"/>
</dbReference>
<comment type="catalytic activity">
    <reaction evidence="1">
        <text>ATP + protein L-histidine = ADP + protein N-phospho-L-histidine.</text>
        <dbReference type="EC" id="2.7.13.3"/>
    </reaction>
</comment>
<dbReference type="CDD" id="cd00075">
    <property type="entry name" value="HATPase"/>
    <property type="match status" value="1"/>
</dbReference>
<dbReference type="GO" id="GO:0000155">
    <property type="term" value="F:phosphorelay sensor kinase activity"/>
    <property type="evidence" value="ECO:0007669"/>
    <property type="project" value="InterPro"/>
</dbReference>
<dbReference type="InterPro" id="IPR001789">
    <property type="entry name" value="Sig_transdc_resp-reg_receiver"/>
</dbReference>
<keyword evidence="8" id="KW-0175">Coiled coil</keyword>